<protein>
    <submittedName>
        <fullName evidence="1">Uncharacterized protein</fullName>
    </submittedName>
</protein>
<keyword evidence="2" id="KW-1185">Reference proteome</keyword>
<evidence type="ECO:0000313" key="1">
    <source>
        <dbReference type="EMBL" id="KAG5569501.1"/>
    </source>
</evidence>
<sequence>MSTDFKGTDKTTIPGSLKTLSECPYQTDCMFLVHWSPKKKRKSRIFRTKIEGERRELCDDGFN</sequence>
<accession>A0A9J5W1Y3</accession>
<dbReference type="AlphaFoldDB" id="A0A9J5W1Y3"/>
<comment type="caution">
    <text evidence="1">The sequence shown here is derived from an EMBL/GenBank/DDBJ whole genome shotgun (WGS) entry which is preliminary data.</text>
</comment>
<reference evidence="1 2" key="1">
    <citation type="submission" date="2020-09" db="EMBL/GenBank/DDBJ databases">
        <title>De no assembly of potato wild relative species, Solanum commersonii.</title>
        <authorList>
            <person name="Cho K."/>
        </authorList>
    </citation>
    <scope>NUCLEOTIDE SEQUENCE [LARGE SCALE GENOMIC DNA]</scope>
    <source>
        <strain evidence="1">LZ3.2</strain>
        <tissue evidence="1">Leaf</tissue>
    </source>
</reference>
<dbReference type="Proteomes" id="UP000824120">
    <property type="component" value="Chromosome 12"/>
</dbReference>
<name>A0A9J5W1Y3_SOLCO</name>
<organism evidence="1 2">
    <name type="scientific">Solanum commersonii</name>
    <name type="common">Commerson's wild potato</name>
    <name type="synonym">Commerson's nightshade</name>
    <dbReference type="NCBI Taxonomy" id="4109"/>
    <lineage>
        <taxon>Eukaryota</taxon>
        <taxon>Viridiplantae</taxon>
        <taxon>Streptophyta</taxon>
        <taxon>Embryophyta</taxon>
        <taxon>Tracheophyta</taxon>
        <taxon>Spermatophyta</taxon>
        <taxon>Magnoliopsida</taxon>
        <taxon>eudicotyledons</taxon>
        <taxon>Gunneridae</taxon>
        <taxon>Pentapetalae</taxon>
        <taxon>asterids</taxon>
        <taxon>lamiids</taxon>
        <taxon>Solanales</taxon>
        <taxon>Solanaceae</taxon>
        <taxon>Solanoideae</taxon>
        <taxon>Solaneae</taxon>
        <taxon>Solanum</taxon>
    </lineage>
</organism>
<dbReference type="EMBL" id="JACXVP010000012">
    <property type="protein sequence ID" value="KAG5569501.1"/>
    <property type="molecule type" value="Genomic_DNA"/>
</dbReference>
<proteinExistence type="predicted"/>
<gene>
    <name evidence="1" type="ORF">H5410_059267</name>
</gene>
<evidence type="ECO:0000313" key="2">
    <source>
        <dbReference type="Proteomes" id="UP000824120"/>
    </source>
</evidence>